<feature type="chain" id="PRO_5022136152" description="DUF5666 domain-containing protein" evidence="2">
    <location>
        <begin position="30"/>
        <end position="388"/>
    </location>
</feature>
<name>A0A549SN15_METSR</name>
<organism evidence="4 5">
    <name type="scientific">Methylosinus sporium</name>
    <dbReference type="NCBI Taxonomy" id="428"/>
    <lineage>
        <taxon>Bacteria</taxon>
        <taxon>Pseudomonadati</taxon>
        <taxon>Pseudomonadota</taxon>
        <taxon>Alphaproteobacteria</taxon>
        <taxon>Hyphomicrobiales</taxon>
        <taxon>Methylocystaceae</taxon>
        <taxon>Methylosinus</taxon>
    </lineage>
</organism>
<dbReference type="EMBL" id="VJMF01000061">
    <property type="protein sequence ID" value="TRL31009.1"/>
    <property type="molecule type" value="Genomic_DNA"/>
</dbReference>
<dbReference type="AlphaFoldDB" id="A0A549SN15"/>
<proteinExistence type="predicted"/>
<feature type="region of interest" description="Disordered" evidence="1">
    <location>
        <begin position="306"/>
        <end position="388"/>
    </location>
</feature>
<dbReference type="RefSeq" id="WP_142863644.1">
    <property type="nucleotide sequence ID" value="NZ_VJMF01000061.1"/>
</dbReference>
<evidence type="ECO:0000256" key="2">
    <source>
        <dbReference type="SAM" id="SignalP"/>
    </source>
</evidence>
<dbReference type="Proteomes" id="UP000316781">
    <property type="component" value="Unassembled WGS sequence"/>
</dbReference>
<accession>A0A549SN15</accession>
<evidence type="ECO:0000313" key="5">
    <source>
        <dbReference type="Proteomes" id="UP000316781"/>
    </source>
</evidence>
<keyword evidence="2" id="KW-0732">Signal</keyword>
<sequence>MSAFRHPTRRRFAALLASLLSSAVTRAHAAGDKPRDNGIGGTGYLSAIPDRDNGIGGTGVVGTIRAFGSIIVNGLRVSYPADAEVRIDGRRARVGDLRIGHVVSLVAMRDGDKFTTTKIQILREVVGPIEQVFDHGLRVLGQRVEFARGAKIEAGVFSVGRRVAVSGLRLPNQTIVASLVESAEPGAAQLVGVVTRSFDGRLAIGAQPLSGVAEAMLGQRILVRGAETPGALDVTSTAADVWLPRGPSDFLVETYLERHGATVKTASGATLDGGRALPFQGVARAVVRIDATSAGAWSIRSLRTSERLGKRGAAEEPRAGSPFPNAPSRPAEPQTAPGVEFPSGFGGPDAPHGYGTPAIPSDPVGPSFPGGFGGGGRPGPGGLGRPGR</sequence>
<evidence type="ECO:0000259" key="3">
    <source>
        <dbReference type="Pfam" id="PF18914"/>
    </source>
</evidence>
<feature type="compositionally biased region" description="Gly residues" evidence="1">
    <location>
        <begin position="368"/>
        <end position="388"/>
    </location>
</feature>
<evidence type="ECO:0000313" key="4">
    <source>
        <dbReference type="EMBL" id="TRL31009.1"/>
    </source>
</evidence>
<comment type="caution">
    <text evidence="4">The sequence shown here is derived from an EMBL/GenBank/DDBJ whole genome shotgun (WGS) entry which is preliminary data.</text>
</comment>
<feature type="signal peptide" evidence="2">
    <location>
        <begin position="1"/>
        <end position="29"/>
    </location>
</feature>
<dbReference type="InterPro" id="IPR043724">
    <property type="entry name" value="DUF5666"/>
</dbReference>
<feature type="compositionally biased region" description="Basic and acidic residues" evidence="1">
    <location>
        <begin position="306"/>
        <end position="318"/>
    </location>
</feature>
<reference evidence="4 5" key="1">
    <citation type="submission" date="2019-07" db="EMBL/GenBank/DDBJ databases">
        <title>Ln-dependent methylotrophs.</title>
        <authorList>
            <person name="Tani A."/>
        </authorList>
    </citation>
    <scope>NUCLEOTIDE SEQUENCE [LARGE SCALE GENOMIC DNA]</scope>
    <source>
        <strain evidence="4 5">SM89A</strain>
    </source>
</reference>
<dbReference type="Pfam" id="PF18914">
    <property type="entry name" value="DUF5666"/>
    <property type="match status" value="1"/>
</dbReference>
<evidence type="ECO:0000256" key="1">
    <source>
        <dbReference type="SAM" id="MobiDB-lite"/>
    </source>
</evidence>
<protein>
    <recommendedName>
        <fullName evidence="3">DUF5666 domain-containing protein</fullName>
    </recommendedName>
</protein>
<gene>
    <name evidence="4" type="ORF">FM996_14715</name>
</gene>
<feature type="domain" description="DUF5666" evidence="3">
    <location>
        <begin position="127"/>
        <end position="181"/>
    </location>
</feature>